<dbReference type="Proteomes" id="UP000317366">
    <property type="component" value="Unassembled WGS sequence"/>
</dbReference>
<dbReference type="Gene3D" id="1.20.120.450">
    <property type="entry name" value="dinb family like domain"/>
    <property type="match status" value="1"/>
</dbReference>
<feature type="compositionally biased region" description="Basic and acidic residues" evidence="1">
    <location>
        <begin position="17"/>
        <end position="32"/>
    </location>
</feature>
<feature type="region of interest" description="Disordered" evidence="1">
    <location>
        <begin position="1"/>
        <end position="33"/>
    </location>
</feature>
<protein>
    <recommendedName>
        <fullName evidence="4">DinB family protein</fullName>
    </recommendedName>
</protein>
<organism evidence="2 3">
    <name type="scientific">Eiseniibacteriota bacterium</name>
    <dbReference type="NCBI Taxonomy" id="2212470"/>
    <lineage>
        <taxon>Bacteria</taxon>
        <taxon>Candidatus Eiseniibacteriota</taxon>
    </lineage>
</organism>
<comment type="caution">
    <text evidence="2">The sequence shown here is derived from an EMBL/GenBank/DDBJ whole genome shotgun (WGS) entry which is preliminary data.</text>
</comment>
<evidence type="ECO:0000313" key="2">
    <source>
        <dbReference type="EMBL" id="TMQ65737.1"/>
    </source>
</evidence>
<name>A0A538TQ39_UNCEI</name>
<dbReference type="SUPFAM" id="SSF109854">
    <property type="entry name" value="DinB/YfiT-like putative metalloenzymes"/>
    <property type="match status" value="1"/>
</dbReference>
<proteinExistence type="predicted"/>
<accession>A0A538TQ39</accession>
<dbReference type="AlphaFoldDB" id="A0A538TQ39"/>
<dbReference type="InterPro" id="IPR034660">
    <property type="entry name" value="DinB/YfiT-like"/>
</dbReference>
<reference evidence="2 3" key="1">
    <citation type="journal article" date="2019" name="Nat. Microbiol.">
        <title>Mediterranean grassland soil C-N compound turnover is dependent on rainfall and depth, and is mediated by genomically divergent microorganisms.</title>
        <authorList>
            <person name="Diamond S."/>
            <person name="Andeer P.F."/>
            <person name="Li Z."/>
            <person name="Crits-Christoph A."/>
            <person name="Burstein D."/>
            <person name="Anantharaman K."/>
            <person name="Lane K.R."/>
            <person name="Thomas B.C."/>
            <person name="Pan C."/>
            <person name="Northen T.R."/>
            <person name="Banfield J.F."/>
        </authorList>
    </citation>
    <scope>NUCLEOTIDE SEQUENCE [LARGE SCALE GENOMIC DNA]</scope>
    <source>
        <strain evidence="2">WS_7</strain>
    </source>
</reference>
<dbReference type="EMBL" id="VBOX01000016">
    <property type="protein sequence ID" value="TMQ65737.1"/>
    <property type="molecule type" value="Genomic_DNA"/>
</dbReference>
<sequence>MSSPVFDPSWAPWKRRPAFESERSDRHDHRGTEALVPVQPVLELLGEQPVWSASDGELYKRGSTPIAGGATAKPFPAIFQALDQSQERLLAGLSRMQDSDLGSADTKGSLAAKLAGLQFHEAYHAGQLGLLRRIAGKKGAIQ</sequence>
<evidence type="ECO:0000313" key="3">
    <source>
        <dbReference type="Proteomes" id="UP000317366"/>
    </source>
</evidence>
<gene>
    <name evidence="2" type="ORF">E6K77_02380</name>
</gene>
<evidence type="ECO:0008006" key="4">
    <source>
        <dbReference type="Google" id="ProtNLM"/>
    </source>
</evidence>
<evidence type="ECO:0000256" key="1">
    <source>
        <dbReference type="SAM" id="MobiDB-lite"/>
    </source>
</evidence>